<evidence type="ECO:0000313" key="4">
    <source>
        <dbReference type="Proteomes" id="UP000035081"/>
    </source>
</evidence>
<sequence>MADTSKTVEIIFGGVDRTGAAVRSVGSNLESLSGSVGNLTGPLANITDSIVKLDLALAAAAVGVTGYAVKIADDFDTAFGEIATLIGQPASSLADFQSQILQYSESSTASLDQITQATYSAISAGVDYKDSLELLNAAEQLSIAGRADLGDTTVALVSTLNAFGASADQAGEFADTFFTAVQLGQTTIPELASSIGRLAPIAAAAGLDFKEMAAAIATITAETGTSTPEAITGIRAAITALLKPTAEATKTAAELGIEFNAAALESKGFAGVLEDVAVATGGNTETIAKLFGSVEALAPVLSLTGNAADAFAGNLEKFNDNAGASANAAGELSDKLGLLSQTLVNNLQSALIGVGGRLTEETRSIVQSLSSIFNSLGSEIRLEDGAFAPILDALEGLAGDIEQKMQTIAENFPEALANLDLSELLASFGDLSDELGDAFTNVFGDIDLNTVEGLEQALQRVVDAFTALVNISSGIVSGLEPLFTAIGKGIEEFEKLDEETKKSVGELLGLSKAIDTVLPALGALGGGLESVGTGLTALAGAQGFKALIGNLNSVKGIAKTAGKGGLIGLALAGGYGVGKLINEFVIGPMEDAFGTSIGSWLYEQFNKDELEKITKALKPLTEEEKKLAKQTGELRDLNNRLAKQLGDTATATDDTQKAWQDYADELVNAANKHKNLDDAIGGTDENLNRSGNALEKLTNEVKNNGDALGNVGRTTKELADNNKTLTLGYDEATGKVNSWSGAIIKSGKSVDDAAAKTEDLVTNTESYRLELEKIDSNERIKKIEAAVSLDIAEVEANAEKVVALAESITEAFGDSTSLIGDLFGDFDDASRSTQLDIASQIRKENKFREEALEMQQKLTKAEIDYIRAKTRKVDSGDALVKVDGSGLQPHLEAFMFEILKEIQVRVNADGEEMLLGLNNT</sequence>
<dbReference type="NCBIfam" id="TIGR01760">
    <property type="entry name" value="tape_meas_TP901"/>
    <property type="match status" value="1"/>
</dbReference>
<dbReference type="EMBL" id="CP007152">
    <property type="protein sequence ID" value="AHI33096.1"/>
    <property type="molecule type" value="Genomic_DNA"/>
</dbReference>
<dbReference type="AlphaFoldDB" id="W5YVF4"/>
<dbReference type="Pfam" id="PF10145">
    <property type="entry name" value="PhageMin_Tail"/>
    <property type="match status" value="1"/>
</dbReference>
<keyword evidence="1" id="KW-1188">Viral release from host cell</keyword>
<dbReference type="KEGG" id="msr:AU15_07795"/>
<dbReference type="Proteomes" id="UP000035081">
    <property type="component" value="Chromosome"/>
</dbReference>
<name>W5YVF4_9GAMM</name>
<feature type="domain" description="Phage tail tape measure protein" evidence="2">
    <location>
        <begin position="98"/>
        <end position="292"/>
    </location>
</feature>
<gene>
    <name evidence="3" type="ORF">AU15_07795</name>
</gene>
<dbReference type="InterPro" id="IPR010090">
    <property type="entry name" value="Phage_tape_meas"/>
</dbReference>
<dbReference type="SUPFAM" id="SSF58104">
    <property type="entry name" value="Methyl-accepting chemotaxis protein (MCP) signaling domain"/>
    <property type="match status" value="1"/>
</dbReference>
<dbReference type="PANTHER" id="PTHR37813:SF1">
    <property type="entry name" value="FELS-2 PROPHAGE PROTEIN"/>
    <property type="match status" value="1"/>
</dbReference>
<proteinExistence type="predicted"/>
<dbReference type="PANTHER" id="PTHR37813">
    <property type="entry name" value="FELS-2 PROPHAGE PROTEIN"/>
    <property type="match status" value="1"/>
</dbReference>
<evidence type="ECO:0000259" key="2">
    <source>
        <dbReference type="Pfam" id="PF10145"/>
    </source>
</evidence>
<accession>W5YVF4</accession>
<reference evidence="3 4" key="1">
    <citation type="journal article" date="2014" name="Genome Announc.">
        <title>Draft Genome Sequences of Marinobacter similis A3d10T and Marinobacter salarius R9SW1T.</title>
        <authorList>
            <person name="Ivanova E.P."/>
            <person name="Ng H.J."/>
            <person name="Webb H.K."/>
            <person name="Feng G."/>
            <person name="Oshima K."/>
            <person name="Hattori M."/>
            <person name="Ohkuma M."/>
            <person name="Sergeev A.F."/>
            <person name="Mikhailov V.V."/>
            <person name="Crawford R.J."/>
            <person name="Sawabe T."/>
        </authorList>
    </citation>
    <scope>NUCLEOTIDE SEQUENCE [LARGE SCALE GENOMIC DNA]</scope>
    <source>
        <strain evidence="4">A3d10 and R9SW1</strain>
    </source>
</reference>
<protein>
    <recommendedName>
        <fullName evidence="2">Phage tail tape measure protein domain-containing protein</fullName>
    </recommendedName>
</protein>
<evidence type="ECO:0000256" key="1">
    <source>
        <dbReference type="ARBA" id="ARBA00022612"/>
    </source>
</evidence>
<dbReference type="HOGENOM" id="CLU_316820_0_0_6"/>
<evidence type="ECO:0000313" key="3">
    <source>
        <dbReference type="EMBL" id="AHI33096.1"/>
    </source>
</evidence>
<organism evidence="3 4">
    <name type="scientific">Marinobacter salarius</name>
    <dbReference type="NCBI Taxonomy" id="1420917"/>
    <lineage>
        <taxon>Bacteria</taxon>
        <taxon>Pseudomonadati</taxon>
        <taxon>Pseudomonadota</taxon>
        <taxon>Gammaproteobacteria</taxon>
        <taxon>Pseudomonadales</taxon>
        <taxon>Marinobacteraceae</taxon>
        <taxon>Marinobacter</taxon>
    </lineage>
</organism>